<dbReference type="PANTHER" id="PTHR24064">
    <property type="entry name" value="SOLUTE CARRIER FAMILY 22 MEMBER"/>
    <property type="match status" value="1"/>
</dbReference>
<keyword evidence="2 5" id="KW-0812">Transmembrane</keyword>
<feature type="non-terminal residue" evidence="7">
    <location>
        <position position="508"/>
    </location>
</feature>
<feature type="transmembrane region" description="Helical" evidence="5">
    <location>
        <begin position="241"/>
        <end position="262"/>
    </location>
</feature>
<keyword evidence="4 5" id="KW-0472">Membrane</keyword>
<feature type="transmembrane region" description="Helical" evidence="5">
    <location>
        <begin position="411"/>
        <end position="430"/>
    </location>
</feature>
<evidence type="ECO:0000256" key="4">
    <source>
        <dbReference type="ARBA" id="ARBA00023136"/>
    </source>
</evidence>
<reference evidence="7 8" key="1">
    <citation type="journal article" date="2018" name="Nat. Ecol. Evol.">
        <title>Genomic signatures of mitonuclear coevolution across populations of Tigriopus californicus.</title>
        <authorList>
            <person name="Barreto F.S."/>
            <person name="Watson E.T."/>
            <person name="Lima T.G."/>
            <person name="Willett C.S."/>
            <person name="Edmands S."/>
            <person name="Li W."/>
            <person name="Burton R.S."/>
        </authorList>
    </citation>
    <scope>NUCLEOTIDE SEQUENCE [LARGE SCALE GENOMIC DNA]</scope>
    <source>
        <strain evidence="7 8">San Diego</strain>
    </source>
</reference>
<evidence type="ECO:0000313" key="7">
    <source>
        <dbReference type="EMBL" id="TRY77119.1"/>
    </source>
</evidence>
<dbReference type="GO" id="GO:0022857">
    <property type="term" value="F:transmembrane transporter activity"/>
    <property type="evidence" value="ECO:0007669"/>
    <property type="project" value="InterPro"/>
</dbReference>
<sequence>MKESRTLNFDDVLENTLGGFGRWQFLLYVAGGLLLFPCKLYIPIFLGFLPRYRCKVLECDLEPKVEFHPTWAEFAIPHLDNNYLHDGLGHCQRFSSNGTSCSKFNFDEHHMVPCSQSVYDDSMMKEPMVAFFDIGPCSSNDPNWWLGSWISQMAFIEIIFWTGVMIGILVCGRMGDRYGTRVVILTSQVTFTVGAIIAFTSMTYSSYVISSLLTGFGCMGSSTSPYVLVSEVMGKNHRHYLAFYQIFRVLGGFSYAWVASVLQNWRQFWLYALCVNLAVSPIWFWLHDSPRWLLSRGQFSQARKVLDFATKINGEPRLSANDFAALQEASRQQNASNRIHERMWTNYYVLRNLVVCLFIWLSVGLMYLGLSRISVTLGGNIYENFALFEGAELIGLVLSSTVASYMDCRTLIVWSLGSGSLALVLSFLIGHPMWTLALVVLGKTWASMSLQVIYVYTPAIFPTPIRNSALGLSSTAARLGALIGAWLINSKGIPIVLSLLIFAGIGLM</sequence>
<feature type="transmembrane region" description="Helical" evidence="5">
    <location>
        <begin position="348"/>
        <end position="369"/>
    </location>
</feature>
<gene>
    <name evidence="7" type="ORF">TCAL_05675</name>
</gene>
<proteinExistence type="predicted"/>
<feature type="transmembrane region" description="Helical" evidence="5">
    <location>
        <begin position="182"/>
        <end position="201"/>
    </location>
</feature>
<dbReference type="OMA" id="RIHERMW"/>
<dbReference type="AlphaFoldDB" id="A0A553PHG4"/>
<dbReference type="STRING" id="6832.A0A553PHG4"/>
<evidence type="ECO:0000256" key="1">
    <source>
        <dbReference type="ARBA" id="ARBA00004141"/>
    </source>
</evidence>
<comment type="subcellular location">
    <subcellularLocation>
        <location evidence="1">Membrane</location>
        <topology evidence="1">Multi-pass membrane protein</topology>
    </subcellularLocation>
</comment>
<keyword evidence="8" id="KW-1185">Reference proteome</keyword>
<evidence type="ECO:0000256" key="5">
    <source>
        <dbReference type="SAM" id="Phobius"/>
    </source>
</evidence>
<feature type="transmembrane region" description="Helical" evidence="5">
    <location>
        <begin position="149"/>
        <end position="170"/>
    </location>
</feature>
<evidence type="ECO:0000256" key="2">
    <source>
        <dbReference type="ARBA" id="ARBA00022692"/>
    </source>
</evidence>
<evidence type="ECO:0000256" key="3">
    <source>
        <dbReference type="ARBA" id="ARBA00022989"/>
    </source>
</evidence>
<dbReference type="Proteomes" id="UP000318571">
    <property type="component" value="Chromosome 5"/>
</dbReference>
<dbReference type="Pfam" id="PF07690">
    <property type="entry name" value="MFS_1"/>
    <property type="match status" value="1"/>
</dbReference>
<comment type="caution">
    <text evidence="7">The sequence shown here is derived from an EMBL/GenBank/DDBJ whole genome shotgun (WGS) entry which is preliminary data.</text>
</comment>
<evidence type="ECO:0000313" key="8">
    <source>
        <dbReference type="Proteomes" id="UP000318571"/>
    </source>
</evidence>
<feature type="transmembrane region" description="Helical" evidence="5">
    <location>
        <begin position="25"/>
        <end position="48"/>
    </location>
</feature>
<feature type="transmembrane region" description="Helical" evidence="5">
    <location>
        <begin position="381"/>
        <end position="399"/>
    </location>
</feature>
<feature type="transmembrane region" description="Helical" evidence="5">
    <location>
        <begin position="268"/>
        <end position="286"/>
    </location>
</feature>
<dbReference type="InterPro" id="IPR020846">
    <property type="entry name" value="MFS_dom"/>
</dbReference>
<dbReference type="GO" id="GO:0016020">
    <property type="term" value="C:membrane"/>
    <property type="evidence" value="ECO:0007669"/>
    <property type="project" value="UniProtKB-SubCell"/>
</dbReference>
<organism evidence="7 8">
    <name type="scientific">Tigriopus californicus</name>
    <name type="common">Marine copepod</name>
    <dbReference type="NCBI Taxonomy" id="6832"/>
    <lineage>
        <taxon>Eukaryota</taxon>
        <taxon>Metazoa</taxon>
        <taxon>Ecdysozoa</taxon>
        <taxon>Arthropoda</taxon>
        <taxon>Crustacea</taxon>
        <taxon>Multicrustacea</taxon>
        <taxon>Hexanauplia</taxon>
        <taxon>Copepoda</taxon>
        <taxon>Harpacticoida</taxon>
        <taxon>Harpacticidae</taxon>
        <taxon>Tigriopus</taxon>
    </lineage>
</organism>
<feature type="transmembrane region" description="Helical" evidence="5">
    <location>
        <begin position="492"/>
        <end position="507"/>
    </location>
</feature>
<accession>A0A553PHG4</accession>
<protein>
    <recommendedName>
        <fullName evidence="6">Major facilitator superfamily (MFS) profile domain-containing protein</fullName>
    </recommendedName>
</protein>
<dbReference type="Gene3D" id="1.20.1250.20">
    <property type="entry name" value="MFS general substrate transporter like domains"/>
    <property type="match status" value="1"/>
</dbReference>
<dbReference type="InterPro" id="IPR036259">
    <property type="entry name" value="MFS_trans_sf"/>
</dbReference>
<dbReference type="EMBL" id="VCGU01000004">
    <property type="protein sequence ID" value="TRY77119.1"/>
    <property type="molecule type" value="Genomic_DNA"/>
</dbReference>
<keyword evidence="3 5" id="KW-1133">Transmembrane helix</keyword>
<dbReference type="InterPro" id="IPR011701">
    <property type="entry name" value="MFS"/>
</dbReference>
<name>A0A553PHG4_TIGCA</name>
<dbReference type="SUPFAM" id="SSF103473">
    <property type="entry name" value="MFS general substrate transporter"/>
    <property type="match status" value="1"/>
</dbReference>
<feature type="transmembrane region" description="Helical" evidence="5">
    <location>
        <begin position="207"/>
        <end position="229"/>
    </location>
</feature>
<dbReference type="PROSITE" id="PS50850">
    <property type="entry name" value="MFS"/>
    <property type="match status" value="1"/>
</dbReference>
<feature type="domain" description="Major facilitator superfamily (MFS) profile" evidence="6">
    <location>
        <begin position="39"/>
        <end position="508"/>
    </location>
</feature>
<evidence type="ECO:0000259" key="6">
    <source>
        <dbReference type="PROSITE" id="PS50850"/>
    </source>
</evidence>